<dbReference type="Pfam" id="PF01370">
    <property type="entry name" value="Epimerase"/>
    <property type="match status" value="1"/>
</dbReference>
<evidence type="ECO:0000259" key="1">
    <source>
        <dbReference type="Pfam" id="PF01370"/>
    </source>
</evidence>
<dbReference type="RefSeq" id="WP_163900687.1">
    <property type="nucleotide sequence ID" value="NZ_CP048427.1"/>
</dbReference>
<dbReference type="EMBL" id="JAAKZH010000001">
    <property type="protein sequence ID" value="NGO62298.1"/>
    <property type="molecule type" value="Genomic_DNA"/>
</dbReference>
<evidence type="ECO:0000313" key="3">
    <source>
        <dbReference type="Proteomes" id="UP000477849"/>
    </source>
</evidence>
<dbReference type="Proteomes" id="UP000477849">
    <property type="component" value="Unassembled WGS sequence"/>
</dbReference>
<dbReference type="Gene3D" id="3.40.50.720">
    <property type="entry name" value="NAD(P)-binding Rossmann-like Domain"/>
    <property type="match status" value="1"/>
</dbReference>
<dbReference type="InterPro" id="IPR036291">
    <property type="entry name" value="NAD(P)-bd_dom_sf"/>
</dbReference>
<name>A0A6M1S1P2_9HYPH</name>
<dbReference type="AlphaFoldDB" id="A0A6M1S1P2"/>
<dbReference type="InterPro" id="IPR050177">
    <property type="entry name" value="Lipid_A_modif_metabolic_enz"/>
</dbReference>
<feature type="domain" description="NAD-dependent epimerase/dehydratase" evidence="1">
    <location>
        <begin position="3"/>
        <end position="229"/>
    </location>
</feature>
<dbReference type="SUPFAM" id="SSF51735">
    <property type="entry name" value="NAD(P)-binding Rossmann-fold domains"/>
    <property type="match status" value="1"/>
</dbReference>
<sequence>MKVLVSGGTGLVGRYIVEDLLAAGYAVVIGARHPPAEGLFSHPVGFRPLSLDPQEDQTDAFDDAYFFVHAAFDHLPGKYRGGEGGDPERFRRLNLDGSIRLFETARQAGVRRVVFLSSRAVYDGLAAETALTEEQFLQPTSLYGEVKLLAERVLADLAAPGFVTSSLRVTGVYGDARPNKWDALFADYLAGREVPERAGSEIHGRDVGQAVRLMLSTEAAKVSGQSFNVSDIVTDTHDILGIFQSVIRCPQPLPAPGDKAAVRAMPVEKITALGWKPGGWPLFQNTVHSLADSY</sequence>
<proteinExistence type="predicted"/>
<keyword evidence="3" id="KW-1185">Reference proteome</keyword>
<dbReference type="InterPro" id="IPR001509">
    <property type="entry name" value="Epimerase_deHydtase"/>
</dbReference>
<reference evidence="2 3" key="1">
    <citation type="submission" date="2020-02" db="EMBL/GenBank/DDBJ databases">
        <title>Genome sequence of the type strain CCBAU10050 of Rhizobium daejeonense.</title>
        <authorList>
            <person name="Gao J."/>
            <person name="Sun J."/>
        </authorList>
    </citation>
    <scope>NUCLEOTIDE SEQUENCE [LARGE SCALE GENOMIC DNA]</scope>
    <source>
        <strain evidence="2 3">CCBAU10050</strain>
    </source>
</reference>
<protein>
    <submittedName>
        <fullName evidence="2">NAD(P)-dependent oxidoreductase</fullName>
    </submittedName>
</protein>
<dbReference type="PANTHER" id="PTHR43245">
    <property type="entry name" value="BIFUNCTIONAL POLYMYXIN RESISTANCE PROTEIN ARNA"/>
    <property type="match status" value="1"/>
</dbReference>
<comment type="caution">
    <text evidence="2">The sequence shown here is derived from an EMBL/GenBank/DDBJ whole genome shotgun (WGS) entry which is preliminary data.</text>
</comment>
<accession>A0A6M1S1P2</accession>
<dbReference type="CDD" id="cd08946">
    <property type="entry name" value="SDR_e"/>
    <property type="match status" value="1"/>
</dbReference>
<gene>
    <name evidence="2" type="ORF">G6N76_01325</name>
</gene>
<evidence type="ECO:0000313" key="2">
    <source>
        <dbReference type="EMBL" id="NGO62298.1"/>
    </source>
</evidence>
<organism evidence="2 3">
    <name type="scientific">Rhizobium daejeonense</name>
    <dbReference type="NCBI Taxonomy" id="240521"/>
    <lineage>
        <taxon>Bacteria</taxon>
        <taxon>Pseudomonadati</taxon>
        <taxon>Pseudomonadota</taxon>
        <taxon>Alphaproteobacteria</taxon>
        <taxon>Hyphomicrobiales</taxon>
        <taxon>Rhizobiaceae</taxon>
        <taxon>Rhizobium/Agrobacterium group</taxon>
        <taxon>Rhizobium</taxon>
    </lineage>
</organism>